<evidence type="ECO:0000313" key="2">
    <source>
        <dbReference type="EMBL" id="CRZ25572.1"/>
    </source>
</evidence>
<reference evidence="3" key="3">
    <citation type="submission" date="2019-04" db="EMBL/GenBank/DDBJ databases">
        <authorList>
            <person name="Howe K."/>
            <person name="Paulini M."/>
            <person name="Williams G."/>
        </authorList>
    </citation>
    <scope>NUCLEOTIDE SEQUENCE [LARGE SCALE GENOMIC DNA]</scope>
    <source>
        <strain evidence="3">FR3</strain>
    </source>
</reference>
<dbReference type="CTD" id="6103952"/>
<dbReference type="AlphaFoldDB" id="A0A0K0JKL1"/>
<proteinExistence type="predicted"/>
<dbReference type="EMBL" id="CAAKNF010000192">
    <property type="protein sequence ID" value="VIO91628.1"/>
    <property type="molecule type" value="Genomic_DNA"/>
</dbReference>
<evidence type="ECO:0000313" key="4">
    <source>
        <dbReference type="Proteomes" id="UP000006672"/>
    </source>
</evidence>
<dbReference type="RefSeq" id="XP_042933070.1">
    <property type="nucleotide sequence ID" value="XM_043077136.1"/>
</dbReference>
<dbReference type="Proteomes" id="UP000006672">
    <property type="component" value="Unassembled WGS sequence"/>
</dbReference>
<dbReference type="PANTHER" id="PTHR37443:SF2">
    <property type="entry name" value="PROTEIN CBG15264"/>
    <property type="match status" value="1"/>
</dbReference>
<sequence length="234" mass="26763">MVIASLVITSIVFTLSSNDVEAQLSSMFGNAVQADNCAQWTAWGPCIWLKGNNPRWQNSYFDQLLPGKNGCRSHIFFKLLRERWSVAFNNFYNYLRDITISQHQCGQCSYQQSCGRQCHRRGTVDMINPLFVAERICDGVDQSEACESKYVGDCKHWPNPNIKLPNVTHTMQEIIDKIDYLSCTPQTKPDGTSVCRCCCHPYAPHPTTMKCELKPYLNVNKQQYLYEKVQSIAD</sequence>
<evidence type="ECO:0000313" key="3">
    <source>
        <dbReference type="EMBL" id="VIO91628.1"/>
    </source>
</evidence>
<protein>
    <submittedName>
        <fullName evidence="2 5">Bm5840</fullName>
    </submittedName>
</protein>
<feature type="signal peptide" evidence="1">
    <location>
        <begin position="1"/>
        <end position="22"/>
    </location>
</feature>
<dbReference type="EMBL" id="LN857010">
    <property type="protein sequence ID" value="CRZ25572.1"/>
    <property type="molecule type" value="Genomic_DNA"/>
</dbReference>
<dbReference type="STRING" id="6279.A0A0K0JKL1"/>
<keyword evidence="4" id="KW-1185">Reference proteome</keyword>
<dbReference type="GeneID" id="6103952"/>
<reference evidence="2" key="2">
    <citation type="submission" date="2012-12" db="EMBL/GenBank/DDBJ databases">
        <authorList>
            <person name="Gao Y.W."/>
            <person name="Fan S.T."/>
            <person name="Sun H.T."/>
            <person name="Wang Z."/>
            <person name="Gao X.L."/>
            <person name="Li Y.G."/>
            <person name="Wang T.C."/>
            <person name="Zhang K."/>
            <person name="Xu W.W."/>
            <person name="Yu Z.J."/>
            <person name="Xia X.Z."/>
        </authorList>
    </citation>
    <scope>NUCLEOTIDE SEQUENCE</scope>
    <source>
        <strain evidence="2">FR3</strain>
    </source>
</reference>
<dbReference type="KEGG" id="bmy:BM_BM5840"/>
<evidence type="ECO:0000256" key="1">
    <source>
        <dbReference type="SAM" id="SignalP"/>
    </source>
</evidence>
<evidence type="ECO:0000313" key="5">
    <source>
        <dbReference type="WBParaSite" id="Bm5840a.1"/>
    </source>
</evidence>
<dbReference type="InterPro" id="IPR040271">
    <property type="entry name" value="T19C3.2-like"/>
</dbReference>
<keyword evidence="1" id="KW-0732">Signal</keyword>
<dbReference type="OMA" id="CCCHPYT"/>
<name>A0A0K0JKL1_BRUMA</name>
<accession>A0A0K0JKL1</accession>
<feature type="chain" id="PRO_5023824313" evidence="1">
    <location>
        <begin position="23"/>
        <end position="234"/>
    </location>
</feature>
<organism evidence="4 5">
    <name type="scientific">Brugia malayi</name>
    <name type="common">Filarial nematode worm</name>
    <dbReference type="NCBI Taxonomy" id="6279"/>
    <lineage>
        <taxon>Eukaryota</taxon>
        <taxon>Metazoa</taxon>
        <taxon>Ecdysozoa</taxon>
        <taxon>Nematoda</taxon>
        <taxon>Chromadorea</taxon>
        <taxon>Rhabditida</taxon>
        <taxon>Spirurina</taxon>
        <taxon>Spiruromorpha</taxon>
        <taxon>Filarioidea</taxon>
        <taxon>Onchocercidae</taxon>
        <taxon>Brugia</taxon>
    </lineage>
</organism>
<dbReference type="WBParaSite" id="Bm5840a.1">
    <property type="protein sequence ID" value="Bm5840a.1"/>
    <property type="gene ID" value="WBGene00226101"/>
</dbReference>
<reference evidence="5" key="4">
    <citation type="submission" date="2019-12" db="UniProtKB">
        <authorList>
            <consortium name="WormBaseParasite"/>
        </authorList>
    </citation>
    <scope>IDENTIFICATION</scope>
</reference>
<dbReference type="FunCoup" id="A0A0K0JKL1">
    <property type="interactions" value="191"/>
</dbReference>
<dbReference type="OrthoDB" id="5913344at2759"/>
<reference evidence="2 4" key="1">
    <citation type="journal article" date="2007" name="Science">
        <title>Draft genome of the filarial nematode parasite Brugia malayi.</title>
        <authorList>
            <person name="Ghedin E."/>
            <person name="Wang S."/>
            <person name="Spiro D."/>
            <person name="Caler E."/>
            <person name="Zhao Q."/>
            <person name="Crabtree J."/>
            <person name="Allen J.E."/>
            <person name="Delcher A.L."/>
            <person name="Guiliano D.B."/>
            <person name="Miranda-Saavedra D."/>
            <person name="Angiuoli S.V."/>
            <person name="Creasy T."/>
            <person name="Amedeo P."/>
            <person name="Haas B."/>
            <person name="El-Sayed N.M."/>
            <person name="Wortman J.R."/>
            <person name="Feldblyum T."/>
            <person name="Tallon L."/>
            <person name="Schatz M."/>
            <person name="Shumway M."/>
            <person name="Koo H."/>
            <person name="Salzberg S.L."/>
            <person name="Schobel S."/>
            <person name="Pertea M."/>
            <person name="Pop M."/>
            <person name="White O."/>
            <person name="Barton G.J."/>
            <person name="Carlow C.K."/>
            <person name="Crawford M.J."/>
            <person name="Daub J."/>
            <person name="Dimmic M.W."/>
            <person name="Estes C.F."/>
            <person name="Foster J.M."/>
            <person name="Ganatra M."/>
            <person name="Gregory W.F."/>
            <person name="Johnson N.M."/>
            <person name="Jin J."/>
            <person name="Komuniecki R."/>
            <person name="Korf I."/>
            <person name="Kumar S."/>
            <person name="Laney S."/>
            <person name="Li B.W."/>
            <person name="Li W."/>
            <person name="Lindblom T.H."/>
            <person name="Lustigman S."/>
            <person name="Ma D."/>
            <person name="Maina C.V."/>
            <person name="Martin D.M."/>
            <person name="McCarter J.P."/>
            <person name="McReynolds L."/>
            <person name="Mitreva M."/>
            <person name="Nutman T.B."/>
            <person name="Parkinson J."/>
            <person name="Peregrin-Alvarez J.M."/>
            <person name="Poole C."/>
            <person name="Ren Q."/>
            <person name="Saunders L."/>
            <person name="Sluder A.E."/>
            <person name="Smith K."/>
            <person name="Stanke M."/>
            <person name="Unnasch T.R."/>
            <person name="Ware J."/>
            <person name="Wei A.D."/>
            <person name="Weil G."/>
            <person name="Williams D.J."/>
            <person name="Zhang Y."/>
            <person name="Williams S.A."/>
            <person name="Fraser-Liggett C."/>
            <person name="Slatko B."/>
            <person name="Blaxter M.L."/>
            <person name="Scott A.L."/>
        </authorList>
    </citation>
    <scope>NUCLEOTIDE SEQUENCE</scope>
    <source>
        <strain evidence="2 4">FR3</strain>
    </source>
</reference>
<accession>A0A4E9F9U5</accession>
<dbReference type="PANTHER" id="PTHR37443">
    <property type="entry name" value="PROTEIN CBG09852-RELATED"/>
    <property type="match status" value="1"/>
</dbReference>
<gene>
    <name evidence="2 5" type="ORF">Bm5840</name>
    <name evidence="3" type="ORF">BM_BM5840</name>
    <name evidence="2" type="ORF">BM_Bm5840</name>
</gene>